<reference evidence="1" key="1">
    <citation type="submission" date="2016-04" db="EMBL/GenBank/DDBJ databases">
        <authorList>
            <person name="Evans L.H."/>
            <person name="Alamgir A."/>
            <person name="Owens N."/>
            <person name="Weber N.D."/>
            <person name="Virtaneva K."/>
            <person name="Barbian K."/>
            <person name="Babar A."/>
            <person name="Rosenke K."/>
        </authorList>
    </citation>
    <scope>NUCLEOTIDE SEQUENCE</scope>
    <source>
        <strain evidence="1">92-2</strain>
    </source>
</reference>
<protein>
    <submittedName>
        <fullName evidence="1">Uncharacterized protein</fullName>
    </submittedName>
</protein>
<sequence length="63" mass="7375">MRLTHSRQGAPHIWTALRLTLSQQKRLAVWGIVSGQGKIIPSRQEAEHELVIVYRRHRHENVE</sequence>
<accession>A0A212JYJ3</accession>
<organism evidence="1">
    <name type="scientific">uncultured Desulfovibrio sp</name>
    <dbReference type="NCBI Taxonomy" id="167968"/>
    <lineage>
        <taxon>Bacteria</taxon>
        <taxon>Pseudomonadati</taxon>
        <taxon>Thermodesulfobacteriota</taxon>
        <taxon>Desulfovibrionia</taxon>
        <taxon>Desulfovibrionales</taxon>
        <taxon>Desulfovibrionaceae</taxon>
        <taxon>Desulfovibrio</taxon>
        <taxon>environmental samples</taxon>
    </lineage>
</organism>
<name>A0A212JYJ3_9BACT</name>
<dbReference type="EMBL" id="FLUP01000001">
    <property type="protein sequence ID" value="SBW04473.1"/>
    <property type="molecule type" value="Genomic_DNA"/>
</dbReference>
<proteinExistence type="predicted"/>
<dbReference type="AlphaFoldDB" id="A0A212JYJ3"/>
<gene>
    <name evidence="1" type="ORF">KM92DES2_11930</name>
</gene>
<evidence type="ECO:0000313" key="1">
    <source>
        <dbReference type="EMBL" id="SBW04473.1"/>
    </source>
</evidence>